<dbReference type="PANTHER" id="PTHR43265:SF1">
    <property type="entry name" value="ESTERASE ESTD"/>
    <property type="match status" value="1"/>
</dbReference>
<dbReference type="PANTHER" id="PTHR43265">
    <property type="entry name" value="ESTERASE ESTD"/>
    <property type="match status" value="1"/>
</dbReference>
<evidence type="ECO:0000259" key="1">
    <source>
        <dbReference type="Pfam" id="PF12146"/>
    </source>
</evidence>
<evidence type="ECO:0000313" key="2">
    <source>
        <dbReference type="EMBL" id="RGU55613.1"/>
    </source>
</evidence>
<dbReference type="Proteomes" id="UP000284243">
    <property type="component" value="Unassembled WGS sequence"/>
</dbReference>
<dbReference type="Pfam" id="PF12146">
    <property type="entry name" value="Hydrolase_4"/>
    <property type="match status" value="1"/>
</dbReference>
<feature type="domain" description="Serine aminopeptidase S33" evidence="1">
    <location>
        <begin position="192"/>
        <end position="420"/>
    </location>
</feature>
<dbReference type="EMBL" id="QRYC01000016">
    <property type="protein sequence ID" value="RGU55613.1"/>
    <property type="molecule type" value="Genomic_DNA"/>
</dbReference>
<name>A0A412TPA4_9BACT</name>
<dbReference type="InterPro" id="IPR029058">
    <property type="entry name" value="AB_hydrolase_fold"/>
</dbReference>
<accession>A0A412TPA4</accession>
<evidence type="ECO:0000313" key="3">
    <source>
        <dbReference type="Proteomes" id="UP000284243"/>
    </source>
</evidence>
<comment type="caution">
    <text evidence="2">The sequence shown here is derived from an EMBL/GenBank/DDBJ whole genome shotgun (WGS) entry which is preliminary data.</text>
</comment>
<reference evidence="2 3" key="1">
    <citation type="submission" date="2018-08" db="EMBL/GenBank/DDBJ databases">
        <title>A genome reference for cultivated species of the human gut microbiota.</title>
        <authorList>
            <person name="Zou Y."/>
            <person name="Xue W."/>
            <person name="Luo G."/>
        </authorList>
    </citation>
    <scope>NUCLEOTIDE SEQUENCE [LARGE SCALE GENOMIC DNA]</scope>
    <source>
        <strain evidence="2 3">AF16-14</strain>
    </source>
</reference>
<organism evidence="2 3">
    <name type="scientific">Odoribacter splanchnicus</name>
    <dbReference type="NCBI Taxonomy" id="28118"/>
    <lineage>
        <taxon>Bacteria</taxon>
        <taxon>Pseudomonadati</taxon>
        <taxon>Bacteroidota</taxon>
        <taxon>Bacteroidia</taxon>
        <taxon>Bacteroidales</taxon>
        <taxon>Odoribacteraceae</taxon>
        <taxon>Odoribacter</taxon>
    </lineage>
</organism>
<gene>
    <name evidence="2" type="ORF">DWW57_11900</name>
</gene>
<dbReference type="Gene3D" id="3.40.50.1820">
    <property type="entry name" value="alpha/beta hydrolase"/>
    <property type="match status" value="1"/>
</dbReference>
<sequence length="455" mass="49941">MVGILISYIMKIVWLLFLLFVSLTLGAQDITGKWYGYPDLKNMRLRLEYHVEKAGGGYQVTLKIPDLSEKTYRADAVELADHVLTVNIADAQTRSILRLQADGSLKGTFLWEGYDFELLLTRTPVVFKRPQTPKEPFSYHSEEVTFQNADDGVTLAGTLTWPASGARCKAVVLVSGSGGQDRNNTFSEHKTFFVLADYLARHGIATLRVDDRGVGKSGGNLKESGLPDADADAVAAVNYLKQRPEINADSVGVIGHSEGAFVAFSMAARKEVPFIITLAGGGVSGSELLLMQRAALLKVSGVKEDFIEKYNNYMRQAQDIVLQSGDAATCERKLTELFNGTPLAGQAAATTQQLYNVAKIELLKYNPEWDFPEITCPVLALNGDKDCQVPVENLEFIRKGISENGNTQVKTIVFPGLNHMFQPAVTGSPVEYSDIEETIAPAVLQEIVNWLNQLK</sequence>
<dbReference type="SUPFAM" id="SSF53474">
    <property type="entry name" value="alpha/beta-Hydrolases"/>
    <property type="match status" value="1"/>
</dbReference>
<dbReference type="InterPro" id="IPR053145">
    <property type="entry name" value="AB_hydrolase_Est10"/>
</dbReference>
<dbReference type="InterPro" id="IPR022742">
    <property type="entry name" value="Hydrolase_4"/>
</dbReference>
<proteinExistence type="predicted"/>
<dbReference type="AlphaFoldDB" id="A0A412TPA4"/>
<dbReference type="GO" id="GO:0052689">
    <property type="term" value="F:carboxylic ester hydrolase activity"/>
    <property type="evidence" value="ECO:0007669"/>
    <property type="project" value="TreeGrafter"/>
</dbReference>
<protein>
    <submittedName>
        <fullName evidence="2">Alpha/beta hydrolase</fullName>
    </submittedName>
</protein>
<keyword evidence="2" id="KW-0378">Hydrolase</keyword>